<reference evidence="2 3" key="1">
    <citation type="submission" date="2018-02" db="EMBL/GenBank/DDBJ databases">
        <title>The genomes of Aspergillus section Nigri reveals drivers in fungal speciation.</title>
        <authorList>
            <consortium name="DOE Joint Genome Institute"/>
            <person name="Vesth T.C."/>
            <person name="Nybo J."/>
            <person name="Theobald S."/>
            <person name="Brandl J."/>
            <person name="Frisvad J.C."/>
            <person name="Nielsen K.F."/>
            <person name="Lyhne E.K."/>
            <person name="Kogle M.E."/>
            <person name="Kuo A."/>
            <person name="Riley R."/>
            <person name="Clum A."/>
            <person name="Nolan M."/>
            <person name="Lipzen A."/>
            <person name="Salamov A."/>
            <person name="Henrissat B."/>
            <person name="Wiebenga A."/>
            <person name="De vries R.P."/>
            <person name="Grigoriev I.V."/>
            <person name="Mortensen U.H."/>
            <person name="Andersen M.R."/>
            <person name="Baker S.E."/>
        </authorList>
    </citation>
    <scope>NUCLEOTIDE SEQUENCE [LARGE SCALE GENOMIC DNA]</scope>
    <source>
        <strain evidence="2 3">CBS 707.79</strain>
    </source>
</reference>
<feature type="compositionally biased region" description="Basic and acidic residues" evidence="1">
    <location>
        <begin position="1"/>
        <end position="16"/>
    </location>
</feature>
<dbReference type="VEuPathDB" id="FungiDB:BO71DRAFT_395298"/>
<accession>A0A319F192</accession>
<feature type="compositionally biased region" description="Polar residues" evidence="1">
    <location>
        <begin position="417"/>
        <end position="429"/>
    </location>
</feature>
<dbReference type="AlphaFoldDB" id="A0A319F192"/>
<dbReference type="EMBL" id="KZ825812">
    <property type="protein sequence ID" value="PYH98342.1"/>
    <property type="molecule type" value="Genomic_DNA"/>
</dbReference>
<evidence type="ECO:0000313" key="2">
    <source>
        <dbReference type="EMBL" id="PYH98342.1"/>
    </source>
</evidence>
<feature type="compositionally biased region" description="Basic residues" evidence="1">
    <location>
        <begin position="53"/>
        <end position="69"/>
    </location>
</feature>
<dbReference type="Proteomes" id="UP000247810">
    <property type="component" value="Unassembled WGS sequence"/>
</dbReference>
<feature type="region of interest" description="Disordered" evidence="1">
    <location>
        <begin position="329"/>
        <end position="432"/>
    </location>
</feature>
<feature type="region of interest" description="Disordered" evidence="1">
    <location>
        <begin position="1"/>
        <end position="296"/>
    </location>
</feature>
<dbReference type="STRING" id="1448320.A0A319F192"/>
<evidence type="ECO:0008006" key="4">
    <source>
        <dbReference type="Google" id="ProtNLM"/>
    </source>
</evidence>
<proteinExistence type="predicted"/>
<feature type="compositionally biased region" description="Basic and acidic residues" evidence="1">
    <location>
        <begin position="132"/>
        <end position="151"/>
    </location>
</feature>
<keyword evidence="3" id="KW-1185">Reference proteome</keyword>
<feature type="compositionally biased region" description="Basic residues" evidence="1">
    <location>
        <begin position="26"/>
        <end position="38"/>
    </location>
</feature>
<dbReference type="OrthoDB" id="5424692at2759"/>
<organism evidence="2 3">
    <name type="scientific">Aspergillus ellipticus CBS 707.79</name>
    <dbReference type="NCBI Taxonomy" id="1448320"/>
    <lineage>
        <taxon>Eukaryota</taxon>
        <taxon>Fungi</taxon>
        <taxon>Dikarya</taxon>
        <taxon>Ascomycota</taxon>
        <taxon>Pezizomycotina</taxon>
        <taxon>Eurotiomycetes</taxon>
        <taxon>Eurotiomycetidae</taxon>
        <taxon>Eurotiales</taxon>
        <taxon>Aspergillaceae</taxon>
        <taxon>Aspergillus</taxon>
        <taxon>Aspergillus subgen. Circumdati</taxon>
    </lineage>
</organism>
<evidence type="ECO:0000313" key="3">
    <source>
        <dbReference type="Proteomes" id="UP000247810"/>
    </source>
</evidence>
<sequence length="530" mass="59668">MDWDRNRRFDDHRGGESYRPGGSRGYLRRSRSPPRVHSPRLVADTWVPPHGRTYGRVRSRSPHAPRRRSPSFYGRDMGMKGYTKACSPPRRFSPRRGEVRNRSPHQASWRSRSPYGETRHRDISWGRNTLKRPRDPSPRSQDFRYPRRERPQTSSNTYMKSDISFRDNGSRAPFPNRSRSPFQGARKERNTDTSLTQRRRSPSPKGTSPIRTSTSDSLPGLRRSSSAEKLNVMSNPQSRSPTHPNSHGDGDSSRNPDNPSLREERLRVTKDRLISDESRHRSPLSERPMYKGQDVDTIGLRPTCESNQTDTSQPSAVYSRNIPVQPKAYSNTLHGHTPPLGPSHGSKIMSLQNRGSSISLLSAPTRPRGGPSFKESSWAGSPVRRGPPCTGLHAPPPTGPRSSLMSTGAGVELSRPHLSNRQTSLSGPSYSPRIPRHTAHFVGLRPIIPEGKLIPSCLDIATDKRLSQLDGDKDRIFEQIADSQRLRRLGIRDWDRLDRESSICALKSELAEGHLQRIADIESVHVGAMF</sequence>
<protein>
    <recommendedName>
        <fullName evidence="4">Serine/arginine repetitive matrix protein 1</fullName>
    </recommendedName>
</protein>
<feature type="compositionally biased region" description="Polar residues" evidence="1">
    <location>
        <begin position="204"/>
        <end position="245"/>
    </location>
</feature>
<evidence type="ECO:0000256" key="1">
    <source>
        <dbReference type="SAM" id="MobiDB-lite"/>
    </source>
</evidence>
<gene>
    <name evidence="2" type="ORF">BO71DRAFT_395298</name>
</gene>
<name>A0A319F192_9EURO</name>
<feature type="compositionally biased region" description="Basic and acidic residues" evidence="1">
    <location>
        <begin position="246"/>
        <end position="284"/>
    </location>
</feature>
<feature type="compositionally biased region" description="Polar residues" evidence="1">
    <location>
        <begin position="349"/>
        <end position="362"/>
    </location>
</feature>